<dbReference type="PANTHER" id="PTHR47723">
    <property type="entry name" value="OS05G0353850 PROTEIN"/>
    <property type="match status" value="1"/>
</dbReference>
<accession>A0AAP0R6Z1</accession>
<dbReference type="Pfam" id="PF03134">
    <property type="entry name" value="TB2_DP1_HVA22"/>
    <property type="match status" value="1"/>
</dbReference>
<proteinExistence type="predicted"/>
<dbReference type="InterPro" id="IPR036236">
    <property type="entry name" value="Znf_C2H2_sf"/>
</dbReference>
<dbReference type="CDD" id="cd06222">
    <property type="entry name" value="RNase_H_like"/>
    <property type="match status" value="1"/>
</dbReference>
<feature type="domain" description="RNase H type-1" evidence="3">
    <location>
        <begin position="276"/>
        <end position="394"/>
    </location>
</feature>
<evidence type="ECO:0000256" key="1">
    <source>
        <dbReference type="SAM" id="Phobius"/>
    </source>
</evidence>
<dbReference type="SUPFAM" id="SSF57667">
    <property type="entry name" value="beta-beta-alpha zinc fingers"/>
    <property type="match status" value="1"/>
</dbReference>
<feature type="transmembrane region" description="Helical" evidence="1">
    <location>
        <begin position="12"/>
        <end position="35"/>
    </location>
</feature>
<dbReference type="GO" id="GO:0004523">
    <property type="term" value="F:RNA-DNA hybrid ribonuclease activity"/>
    <property type="evidence" value="ECO:0007669"/>
    <property type="project" value="InterPro"/>
</dbReference>
<dbReference type="GO" id="GO:0003676">
    <property type="term" value="F:nucleic acid binding"/>
    <property type="evidence" value="ECO:0007669"/>
    <property type="project" value="InterPro"/>
</dbReference>
<dbReference type="PANTHER" id="PTHR47723:SF23">
    <property type="entry name" value="REVERSE TRANSCRIPTASE-LIKE PROTEIN"/>
    <property type="match status" value="1"/>
</dbReference>
<sequence length="438" mass="50227">MGLGVFLNLLDYIFNVIAWPSFTLVFPLYASIRVIESDSYSKNQQCLAYWVVFSMITILELTLSKFLEWLPFWPYAKGMATFLLVIPYFGGASYVYKHFIRPYISANSQICDILIIPNNKEFIEGEQNNFLDTAERYFREIEQEESEIIYQRTSEPSYDITEKNYTSPTTLKKVQKEWSCALCLVSTTSEKCLKIHLQGKRHKTKEEELRANELATNPAVKSSSMQRRTNGVVLLENFNQIAWVKLEQWSGLLSPVSKSIRWCKWEKPKFGWTKLNTDGSVDRENAGLGGLLRDCKGDPICAYVSKVSQGDIFLVELWAVWRGLILASGLGINVIWIESDSMSVVKTINRKQSYSSKASSCLQDIWMLLKKFEKYHVSHSWRETNRAADHLAKMDILKSDVVLWPVDFPGGLCNIIKDDAQGRMYRRVITSSNSALCP</sequence>
<feature type="domain" description="C2H2-type" evidence="2">
    <location>
        <begin position="178"/>
        <end position="202"/>
    </location>
</feature>
<feature type="transmembrane region" description="Helical" evidence="1">
    <location>
        <begin position="47"/>
        <end position="67"/>
    </location>
</feature>
<dbReference type="InterPro" id="IPR012337">
    <property type="entry name" value="RNaseH-like_sf"/>
</dbReference>
<dbReference type="Gene3D" id="3.30.420.10">
    <property type="entry name" value="Ribonuclease H-like superfamily/Ribonuclease H"/>
    <property type="match status" value="1"/>
</dbReference>
<dbReference type="InterPro" id="IPR004345">
    <property type="entry name" value="TB2_DP1_HVA22"/>
</dbReference>
<dbReference type="Proteomes" id="UP001415857">
    <property type="component" value="Unassembled WGS sequence"/>
</dbReference>
<keyword evidence="1" id="KW-0472">Membrane</keyword>
<keyword evidence="1" id="KW-1133">Transmembrane helix</keyword>
<dbReference type="InterPro" id="IPR053151">
    <property type="entry name" value="RNase_H-like"/>
</dbReference>
<dbReference type="Pfam" id="PF13456">
    <property type="entry name" value="RVT_3"/>
    <property type="match status" value="1"/>
</dbReference>
<dbReference type="Pfam" id="PF12874">
    <property type="entry name" value="zf-met"/>
    <property type="match status" value="1"/>
</dbReference>
<reference evidence="4 5" key="1">
    <citation type="journal article" date="2024" name="Plant J.">
        <title>Genome sequences and population genomics reveal climatic adaptation and genomic divergence between two closely related sweetgum species.</title>
        <authorList>
            <person name="Xu W.Q."/>
            <person name="Ren C.Q."/>
            <person name="Zhang X.Y."/>
            <person name="Comes H.P."/>
            <person name="Liu X.H."/>
            <person name="Li Y.G."/>
            <person name="Kettle C.J."/>
            <person name="Jalonen R."/>
            <person name="Gaisberger H."/>
            <person name="Ma Y.Z."/>
            <person name="Qiu Y.X."/>
        </authorList>
    </citation>
    <scope>NUCLEOTIDE SEQUENCE [LARGE SCALE GENOMIC DNA]</scope>
    <source>
        <strain evidence="4">Hangzhou</strain>
    </source>
</reference>
<name>A0AAP0R6Z1_LIQFO</name>
<dbReference type="InterPro" id="IPR002156">
    <property type="entry name" value="RNaseH_domain"/>
</dbReference>
<dbReference type="AlphaFoldDB" id="A0AAP0R6Z1"/>
<evidence type="ECO:0000259" key="3">
    <source>
        <dbReference type="Pfam" id="PF13456"/>
    </source>
</evidence>
<evidence type="ECO:0000313" key="4">
    <source>
        <dbReference type="EMBL" id="KAK9270524.1"/>
    </source>
</evidence>
<dbReference type="InterPro" id="IPR013087">
    <property type="entry name" value="Znf_C2H2_type"/>
</dbReference>
<feature type="transmembrane region" description="Helical" evidence="1">
    <location>
        <begin position="79"/>
        <end position="96"/>
    </location>
</feature>
<dbReference type="SUPFAM" id="SSF53098">
    <property type="entry name" value="Ribonuclease H-like"/>
    <property type="match status" value="1"/>
</dbReference>
<organism evidence="4 5">
    <name type="scientific">Liquidambar formosana</name>
    <name type="common">Formosan gum</name>
    <dbReference type="NCBI Taxonomy" id="63359"/>
    <lineage>
        <taxon>Eukaryota</taxon>
        <taxon>Viridiplantae</taxon>
        <taxon>Streptophyta</taxon>
        <taxon>Embryophyta</taxon>
        <taxon>Tracheophyta</taxon>
        <taxon>Spermatophyta</taxon>
        <taxon>Magnoliopsida</taxon>
        <taxon>eudicotyledons</taxon>
        <taxon>Gunneridae</taxon>
        <taxon>Pentapetalae</taxon>
        <taxon>Saxifragales</taxon>
        <taxon>Altingiaceae</taxon>
        <taxon>Liquidambar</taxon>
    </lineage>
</organism>
<keyword evidence="5" id="KW-1185">Reference proteome</keyword>
<gene>
    <name evidence="4" type="ORF">L1049_026105</name>
</gene>
<evidence type="ECO:0000259" key="2">
    <source>
        <dbReference type="Pfam" id="PF12874"/>
    </source>
</evidence>
<dbReference type="EMBL" id="JBBPBK010000014">
    <property type="protein sequence ID" value="KAK9270524.1"/>
    <property type="molecule type" value="Genomic_DNA"/>
</dbReference>
<keyword evidence="1" id="KW-0812">Transmembrane</keyword>
<evidence type="ECO:0008006" key="6">
    <source>
        <dbReference type="Google" id="ProtNLM"/>
    </source>
</evidence>
<evidence type="ECO:0000313" key="5">
    <source>
        <dbReference type="Proteomes" id="UP001415857"/>
    </source>
</evidence>
<dbReference type="Gene3D" id="3.30.160.60">
    <property type="entry name" value="Classic Zinc Finger"/>
    <property type="match status" value="1"/>
</dbReference>
<dbReference type="InterPro" id="IPR044730">
    <property type="entry name" value="RNase_H-like_dom_plant"/>
</dbReference>
<comment type="caution">
    <text evidence="4">The sequence shown here is derived from an EMBL/GenBank/DDBJ whole genome shotgun (WGS) entry which is preliminary data.</text>
</comment>
<protein>
    <recommendedName>
        <fullName evidence="6">HVA22-like protein</fullName>
    </recommendedName>
</protein>
<dbReference type="InterPro" id="IPR036397">
    <property type="entry name" value="RNaseH_sf"/>
</dbReference>